<feature type="domain" description="Retroviral polymerase SH3-like" evidence="2">
    <location>
        <begin position="112"/>
        <end position="144"/>
    </location>
</feature>
<dbReference type="STRING" id="4097.A0A1S3X9U0"/>
<dbReference type="Pfam" id="PF25597">
    <property type="entry name" value="SH3_retrovirus"/>
    <property type="match status" value="1"/>
</dbReference>
<reference evidence="3" key="1">
    <citation type="submission" date="2025-08" db="UniProtKB">
        <authorList>
            <consortium name="RefSeq"/>
        </authorList>
    </citation>
    <scope>IDENTIFICATION</scope>
</reference>
<dbReference type="OrthoDB" id="1727805at2759"/>
<dbReference type="AlphaFoldDB" id="A0A1S3X9U0"/>
<evidence type="ECO:0000313" key="3">
    <source>
        <dbReference type="RefSeq" id="XP_016436528.1"/>
    </source>
</evidence>
<dbReference type="PaxDb" id="4097-A0A1S3X9U0"/>
<dbReference type="InterPro" id="IPR025724">
    <property type="entry name" value="GAG-pre-integrase_dom"/>
</dbReference>
<accession>A0A1S3X9U0</accession>
<proteinExistence type="predicted"/>
<feature type="domain" description="GAG-pre-integrase" evidence="1">
    <location>
        <begin position="1"/>
        <end position="41"/>
    </location>
</feature>
<dbReference type="RefSeq" id="XP_016436528.1">
    <property type="nucleotide sequence ID" value="XM_016581042.1"/>
</dbReference>
<dbReference type="PANTHER" id="PTHR42648:SF18">
    <property type="entry name" value="RETROTRANSPOSON, UNCLASSIFIED-LIKE PROTEIN"/>
    <property type="match status" value="1"/>
</dbReference>
<name>A0A1S3X9U0_TOBAC</name>
<dbReference type="PANTHER" id="PTHR42648">
    <property type="entry name" value="TRANSPOSASE, PUTATIVE-RELATED"/>
    <property type="match status" value="1"/>
</dbReference>
<organism evidence="3">
    <name type="scientific">Nicotiana tabacum</name>
    <name type="common">Common tobacco</name>
    <dbReference type="NCBI Taxonomy" id="4097"/>
    <lineage>
        <taxon>Eukaryota</taxon>
        <taxon>Viridiplantae</taxon>
        <taxon>Streptophyta</taxon>
        <taxon>Embryophyta</taxon>
        <taxon>Tracheophyta</taxon>
        <taxon>Spermatophyta</taxon>
        <taxon>Magnoliopsida</taxon>
        <taxon>eudicotyledons</taxon>
        <taxon>Gunneridae</taxon>
        <taxon>Pentapetalae</taxon>
        <taxon>asterids</taxon>
        <taxon>lamiids</taxon>
        <taxon>Solanales</taxon>
        <taxon>Solanaceae</taxon>
        <taxon>Nicotianoideae</taxon>
        <taxon>Nicotianeae</taxon>
        <taxon>Nicotiana</taxon>
    </lineage>
</organism>
<sequence>MRFGHLNFEALKSMGEKNMVHEIPSINNPNQLCEACLLGKHARRSFPKESMSRATMPLQLVLTDVCGLINPPSFGKIYLNNRSPIRNARDQTPQEASSGRKPSVKHLKIFGSIACVHVPQYGRAKLDDRCIKHVFVSYDTSSKAASYTTQVVAKWW</sequence>
<dbReference type="InterPro" id="IPR039537">
    <property type="entry name" value="Retrotran_Ty1/copia-like"/>
</dbReference>
<evidence type="ECO:0000259" key="1">
    <source>
        <dbReference type="Pfam" id="PF13976"/>
    </source>
</evidence>
<evidence type="ECO:0008006" key="4">
    <source>
        <dbReference type="Google" id="ProtNLM"/>
    </source>
</evidence>
<dbReference type="Pfam" id="PF13976">
    <property type="entry name" value="gag_pre-integrs"/>
    <property type="match status" value="1"/>
</dbReference>
<gene>
    <name evidence="3" type="primary">LOC107762668</name>
</gene>
<evidence type="ECO:0000259" key="2">
    <source>
        <dbReference type="Pfam" id="PF25597"/>
    </source>
</evidence>
<dbReference type="InterPro" id="IPR057670">
    <property type="entry name" value="SH3_retrovirus"/>
</dbReference>
<dbReference type="KEGG" id="nta:107762668"/>
<protein>
    <recommendedName>
        <fullName evidence="4">GAG-pre-integrase domain-containing protein</fullName>
    </recommendedName>
</protein>